<keyword evidence="16" id="KW-1185">Reference proteome</keyword>
<evidence type="ECO:0000259" key="14">
    <source>
        <dbReference type="SMART" id="SM01124"/>
    </source>
</evidence>
<comment type="cofactor">
    <cofactor evidence="2">
        <name>Zn(2+)</name>
        <dbReference type="ChEBI" id="CHEBI:29105"/>
    </cofactor>
</comment>
<keyword evidence="10" id="KW-0408">Iron</keyword>
<evidence type="ECO:0000313" key="16">
    <source>
        <dbReference type="Proteomes" id="UP001347796"/>
    </source>
</evidence>
<dbReference type="InterPro" id="IPR007708">
    <property type="entry name" value="DBR1_C"/>
</dbReference>
<comment type="cofactor">
    <cofactor evidence="3">
        <name>Fe(2+)</name>
        <dbReference type="ChEBI" id="CHEBI:29033"/>
    </cofactor>
</comment>
<keyword evidence="7" id="KW-0479">Metal-binding</keyword>
<dbReference type="GO" id="GO:0046872">
    <property type="term" value="F:metal ion binding"/>
    <property type="evidence" value="ECO:0007669"/>
    <property type="project" value="UniProtKB-KW"/>
</dbReference>
<evidence type="ECO:0000256" key="7">
    <source>
        <dbReference type="ARBA" id="ARBA00022723"/>
    </source>
</evidence>
<dbReference type="PANTHER" id="PTHR12849">
    <property type="entry name" value="RNA LARIAT DEBRANCHING ENZYME"/>
    <property type="match status" value="1"/>
</dbReference>
<evidence type="ECO:0000313" key="15">
    <source>
        <dbReference type="EMBL" id="KAK6166465.1"/>
    </source>
</evidence>
<feature type="region of interest" description="Disordered" evidence="13">
    <location>
        <begin position="488"/>
        <end position="521"/>
    </location>
</feature>
<evidence type="ECO:0000256" key="12">
    <source>
        <dbReference type="ARBA" id="ARBA00023242"/>
    </source>
</evidence>
<keyword evidence="11" id="KW-0464">Manganese</keyword>
<keyword evidence="12" id="KW-0539">Nucleus</keyword>
<evidence type="ECO:0000256" key="2">
    <source>
        <dbReference type="ARBA" id="ARBA00001947"/>
    </source>
</evidence>
<dbReference type="CDD" id="cd00844">
    <property type="entry name" value="MPP_Dbr1_N"/>
    <property type="match status" value="1"/>
</dbReference>
<proteinExistence type="inferred from homology"/>
<gene>
    <name evidence="15" type="ORF">SNE40_023150</name>
</gene>
<evidence type="ECO:0000256" key="3">
    <source>
        <dbReference type="ARBA" id="ARBA00001954"/>
    </source>
</evidence>
<comment type="similarity">
    <text evidence="5">Belongs to the lariat debranching enzyme family.</text>
</comment>
<dbReference type="Gene3D" id="3.60.21.10">
    <property type="match status" value="1"/>
</dbReference>
<dbReference type="FunFam" id="3.60.21.10:FF:000035">
    <property type="entry name" value="Lariat debranching enzyme"/>
    <property type="match status" value="1"/>
</dbReference>
<comment type="subcellular location">
    <subcellularLocation>
        <location evidence="4">Nucleus</location>
    </subcellularLocation>
</comment>
<comment type="caution">
    <text evidence="15">The sequence shown here is derived from an EMBL/GenBank/DDBJ whole genome shotgun (WGS) entry which is preliminary data.</text>
</comment>
<keyword evidence="8" id="KW-0378">Hydrolase</keyword>
<dbReference type="Pfam" id="PF00149">
    <property type="entry name" value="Metallophos"/>
    <property type="match status" value="1"/>
</dbReference>
<dbReference type="SUPFAM" id="SSF56300">
    <property type="entry name" value="Metallo-dependent phosphatases"/>
    <property type="match status" value="1"/>
</dbReference>
<dbReference type="EMBL" id="JAZGQO010000021">
    <property type="protein sequence ID" value="KAK6166465.1"/>
    <property type="molecule type" value="Genomic_DNA"/>
</dbReference>
<dbReference type="Pfam" id="PF05011">
    <property type="entry name" value="DBR1"/>
    <property type="match status" value="1"/>
</dbReference>
<dbReference type="GO" id="GO:0005634">
    <property type="term" value="C:nucleus"/>
    <property type="evidence" value="ECO:0007669"/>
    <property type="project" value="UniProtKB-SubCell"/>
</dbReference>
<evidence type="ECO:0000256" key="1">
    <source>
        <dbReference type="ARBA" id="ARBA00001936"/>
    </source>
</evidence>
<dbReference type="InterPro" id="IPR029052">
    <property type="entry name" value="Metallo-depent_PP-like"/>
</dbReference>
<evidence type="ECO:0000256" key="10">
    <source>
        <dbReference type="ARBA" id="ARBA00023004"/>
    </source>
</evidence>
<feature type="region of interest" description="Disordered" evidence="13">
    <location>
        <begin position="393"/>
        <end position="429"/>
    </location>
</feature>
<dbReference type="PANTHER" id="PTHR12849:SF0">
    <property type="entry name" value="LARIAT DEBRANCHING ENZYME"/>
    <property type="match status" value="1"/>
</dbReference>
<feature type="compositionally biased region" description="Polar residues" evidence="13">
    <location>
        <begin position="504"/>
        <end position="515"/>
    </location>
</feature>
<dbReference type="InterPro" id="IPR004843">
    <property type="entry name" value="Calcineurin-like_PHP"/>
</dbReference>
<feature type="domain" description="Lariat debranching enzyme C-terminal" evidence="14">
    <location>
        <begin position="235"/>
        <end position="378"/>
    </location>
</feature>
<protein>
    <recommendedName>
        <fullName evidence="14">Lariat debranching enzyme C-terminal domain-containing protein</fullName>
    </recommendedName>
</protein>
<evidence type="ECO:0000256" key="11">
    <source>
        <dbReference type="ARBA" id="ARBA00023211"/>
    </source>
</evidence>
<dbReference type="GO" id="GO:0008419">
    <property type="term" value="F:RNA lariat debranching enzyme activity"/>
    <property type="evidence" value="ECO:0007669"/>
    <property type="project" value="TreeGrafter"/>
</dbReference>
<feature type="region of interest" description="Disordered" evidence="13">
    <location>
        <begin position="535"/>
        <end position="609"/>
    </location>
</feature>
<evidence type="ECO:0000256" key="13">
    <source>
        <dbReference type="SAM" id="MobiDB-lite"/>
    </source>
</evidence>
<keyword evidence="6" id="KW-0507">mRNA processing</keyword>
<feature type="compositionally biased region" description="Acidic residues" evidence="13">
    <location>
        <begin position="402"/>
        <end position="422"/>
    </location>
</feature>
<dbReference type="GO" id="GO:0000398">
    <property type="term" value="P:mRNA splicing, via spliceosome"/>
    <property type="evidence" value="ECO:0007669"/>
    <property type="project" value="TreeGrafter"/>
</dbReference>
<comment type="cofactor">
    <cofactor evidence="1">
        <name>Mn(2+)</name>
        <dbReference type="ChEBI" id="CHEBI:29035"/>
    </cofactor>
</comment>
<dbReference type="AlphaFoldDB" id="A0AAN8G5R3"/>
<sequence>MKIAVEGCCHGELDKIYETIQHLEKKNDMKVDILLICGDFQSVRNKGDLQCMAVPPKYQKLNTFYKYYSGEKVAPVLTVFVGGNHEASNYLQELPYGGWVATNIYYMGYGNVVEFGGIRIAGLSGIYNGKDYTKGHFERPPYNDSTKRSVYHVRNLEVFRFKQISRPIDIFLSHDWPRGIYHYGNVNKLLRGKPFFAEEIESNKLGSAPGEELLHVLKPEYWFAAHLHVKFAAYVQHETENNVERTTKFLSLDKCLPRRKFLQVLDIPHDNNLPLKLQLDAEWLSILKSTNHLLNLNPSSSFMPGPGSNERWDFRVTDEDINSLKEDFGGDLTIPDTFEETAPVHEQNGSSRTNLQPRIIINPQTTLLCTMLDITDPNAVFLGKDSGYVQNILSPPQTNNPDEIDVNEDDVDDDDDDVDDGGNSDVNSTINTTYESFSVNNTEFSLDTSASDMSFSSVNTAEISIEDDDELKAIMDLQKAERLLDEAANSDKVSDDDDDLLSSGTATKQTTSTPSHGKHPKILDCQQFEVSLEYTAHSPQESEPEGPVTDIEVMSPGVVDNSSAESSAEDIATSTKAEKRASDSDDSPSVKKVKMKRRNVDLYSDNEIN</sequence>
<evidence type="ECO:0000256" key="8">
    <source>
        <dbReference type="ARBA" id="ARBA00022801"/>
    </source>
</evidence>
<reference evidence="15 16" key="1">
    <citation type="submission" date="2024-01" db="EMBL/GenBank/DDBJ databases">
        <title>The genome of the rayed Mediterranean limpet Patella caerulea (Linnaeus, 1758).</title>
        <authorList>
            <person name="Anh-Thu Weber A."/>
            <person name="Halstead-Nussloch G."/>
        </authorList>
    </citation>
    <scope>NUCLEOTIDE SEQUENCE [LARGE SCALE GENOMIC DNA]</scope>
    <source>
        <strain evidence="15">AATW-2023a</strain>
        <tissue evidence="15">Whole specimen</tissue>
    </source>
</reference>
<evidence type="ECO:0000256" key="4">
    <source>
        <dbReference type="ARBA" id="ARBA00004123"/>
    </source>
</evidence>
<accession>A0AAN8G5R3</accession>
<dbReference type="InterPro" id="IPR041816">
    <property type="entry name" value="Dbr1_N"/>
</dbReference>
<evidence type="ECO:0000256" key="6">
    <source>
        <dbReference type="ARBA" id="ARBA00022664"/>
    </source>
</evidence>
<keyword evidence="9" id="KW-0862">Zinc</keyword>
<organism evidence="15 16">
    <name type="scientific">Patella caerulea</name>
    <name type="common">Rayed Mediterranean limpet</name>
    <dbReference type="NCBI Taxonomy" id="87958"/>
    <lineage>
        <taxon>Eukaryota</taxon>
        <taxon>Metazoa</taxon>
        <taxon>Spiralia</taxon>
        <taxon>Lophotrochozoa</taxon>
        <taxon>Mollusca</taxon>
        <taxon>Gastropoda</taxon>
        <taxon>Patellogastropoda</taxon>
        <taxon>Patelloidea</taxon>
        <taxon>Patellidae</taxon>
        <taxon>Patella</taxon>
    </lineage>
</organism>
<evidence type="ECO:0000256" key="5">
    <source>
        <dbReference type="ARBA" id="ARBA00006045"/>
    </source>
</evidence>
<dbReference type="SMART" id="SM01124">
    <property type="entry name" value="DBR1"/>
    <property type="match status" value="1"/>
</dbReference>
<evidence type="ECO:0000256" key="9">
    <source>
        <dbReference type="ARBA" id="ARBA00022833"/>
    </source>
</evidence>
<dbReference type="Proteomes" id="UP001347796">
    <property type="component" value="Unassembled WGS sequence"/>
</dbReference>
<name>A0AAN8G5R3_PATCE</name>